<organism evidence="1 2">
    <name type="scientific">Providencia rustigianii DSM 4541</name>
    <dbReference type="NCBI Taxonomy" id="500637"/>
    <lineage>
        <taxon>Bacteria</taxon>
        <taxon>Pseudomonadati</taxon>
        <taxon>Pseudomonadota</taxon>
        <taxon>Gammaproteobacteria</taxon>
        <taxon>Enterobacterales</taxon>
        <taxon>Morganellaceae</taxon>
        <taxon>Providencia</taxon>
    </lineage>
</organism>
<accession>D1P8H5</accession>
<proteinExistence type="predicted"/>
<protein>
    <submittedName>
        <fullName evidence="1">Uncharacterized protein</fullName>
    </submittedName>
</protein>
<keyword evidence="2" id="KW-1185">Reference proteome</keyword>
<dbReference type="EMBL" id="ABXV02000150">
    <property type="protein sequence ID" value="EFB70309.1"/>
    <property type="molecule type" value="Genomic_DNA"/>
</dbReference>
<dbReference type="HOGENOM" id="CLU_3111131_0_0_6"/>
<gene>
    <name evidence="1" type="ORF">PROVRUST_08556</name>
</gene>
<feature type="non-terminal residue" evidence="1">
    <location>
        <position position="1"/>
    </location>
</feature>
<dbReference type="Proteomes" id="UP000005512">
    <property type="component" value="Unassembled WGS sequence"/>
</dbReference>
<name>D1P8H5_9GAMM</name>
<evidence type="ECO:0000313" key="2">
    <source>
        <dbReference type="Proteomes" id="UP000005512"/>
    </source>
</evidence>
<dbReference type="AlphaFoldDB" id="D1P8H5"/>
<comment type="caution">
    <text evidence="1">The sequence shown here is derived from an EMBL/GenBank/DDBJ whole genome shotgun (WGS) entry which is preliminary data.</text>
</comment>
<dbReference type="STRING" id="500637.PROVRUST_08556"/>
<reference evidence="1" key="1">
    <citation type="submission" date="2009-12" db="EMBL/GenBank/DDBJ databases">
        <authorList>
            <person name="Weinstock G."/>
            <person name="Sodergren E."/>
            <person name="Clifton S."/>
            <person name="Fulton L."/>
            <person name="Fulton B."/>
            <person name="Courtney L."/>
            <person name="Fronick C."/>
            <person name="Harrison M."/>
            <person name="Strong C."/>
            <person name="Farmer C."/>
            <person name="Delahaunty K."/>
            <person name="Markovic C."/>
            <person name="Hall O."/>
            <person name="Minx P."/>
            <person name="Tomlinson C."/>
            <person name="Mitreva M."/>
            <person name="Nelson J."/>
            <person name="Hou S."/>
            <person name="Wollam A."/>
            <person name="Pepin K.H."/>
            <person name="Johnson M."/>
            <person name="Bhonagiri V."/>
            <person name="Nash W.E."/>
            <person name="Warren W."/>
            <person name="Chinwalla A."/>
            <person name="Mardis E.R."/>
            <person name="Wilson R.K."/>
        </authorList>
    </citation>
    <scope>NUCLEOTIDE SEQUENCE [LARGE SCALE GENOMIC DNA]</scope>
    <source>
        <strain evidence="1">DSM 4541</strain>
    </source>
</reference>
<evidence type="ECO:0000313" key="1">
    <source>
        <dbReference type="EMBL" id="EFB70309.1"/>
    </source>
</evidence>
<sequence>CTLRPSVVAPSTQRRTGLDFVVIAQAPAIECVYDRKKDEPMFSGMGDKKQ</sequence>